<gene>
    <name evidence="16" type="ORF">IFM60648_07071</name>
</gene>
<dbReference type="InterPro" id="IPR019801">
    <property type="entry name" value="Glyco_hydro_35_CS"/>
</dbReference>
<evidence type="ECO:0000256" key="8">
    <source>
        <dbReference type="ARBA" id="ARBA00023180"/>
    </source>
</evidence>
<name>A0ABQ1AMD3_ASPLE</name>
<comment type="caution">
    <text evidence="16">The sequence shown here is derived from an EMBL/GenBank/DDBJ whole genome shotgun (WGS) entry which is preliminary data.</text>
</comment>
<dbReference type="Pfam" id="PF10435">
    <property type="entry name" value="BetaGal_dom2"/>
    <property type="match status" value="1"/>
</dbReference>
<sequence length="1019" mass="112554">MKLVFQFLLSSLIPVFLYAAPTEHAPLELPCGPPQLDEQNEGLVTWDEYSILVRGERILLLSGEFHPFRLPSPGLWLDVFQKIRALGYSGVSFYLMWGLLESEPGHFQNDGVFDLQEFFDAASQAGIYLIARPGPYINAEVSGGGLPGWLQRLNGDVRSVDPNYLSATRNYIENVGRIISRAQITNGGPVILFQPENEYTMCSGFTSIDTVSACLDKNYMAAVEEQYRHAGIVVPFVSNDAVPFGNWAPGTGAGAVDIYGFDNYPFGWGTGCQDPNNWTRILDPLSLYNFSTHQAMSPKSPFAIIEYQGGAPDPWGGEGVNTCAAMIGTEFSRVFYKLNFSLRATIMNLYMMFGGTNWGNLGYPSGYTSYDVGAPISEERLLMREKYSEIKLQAHFMQASSAYMVSRPLIESPKYSNTSKLVITVLRGGPTRFYTVRHSDYGALGSTFYQINMDTSVGKFTVPTLGGSLVLHGRDSKVHVTDYEIGDMSLIYSSAEIYTWKRSGSKTVLLMYGGEGETHEFAVPLASDKLRILEGNETTHRGIDNVTIVQWNVSAARQVISFGDKLEVYLLWRNHAYNYWIVDLPLPPPVGLHVSPRTNSSVIIRGGYLMRNATISDGILSLTGDLNTTTEIELIAAPAGCCSAVTFNGKRVKTRLENGRLNGLLEYEAPVIALPDLNTTKWHYVDSLPELESCYDDSLWTLCDHDFTNNPRNLTTPTSLYASDYGYHAGSILYRGHFVANGNETFFYLSSQGGYAFAHSVWLNSTFIGSWAGSPAIQTYNQTLNFPVKLKKGASYVLTILVDNMGLDANFYANIQTMKAPRGLLDYSLSGHERKADITWRMTGNFEGERRRDLSRGPLNEGATFAERQGFHLPGAPVQGWLHKSPMDGLPGPGVGFFATTFNLSYPYGYDIPTSVIFANSSAIDDPTASGLFRISLYVNGWQFGKYVNNIGPQTSYPIPEGVLNHHGENYLALTFWALDGNGAKLSGIRIGSSAMIQTGYASRKLVSASKYAIRGKSY</sequence>
<dbReference type="InterPro" id="IPR025972">
    <property type="entry name" value="BetaGal_dom3"/>
</dbReference>
<dbReference type="SUPFAM" id="SSF49785">
    <property type="entry name" value="Galactose-binding domain-like"/>
    <property type="match status" value="2"/>
</dbReference>
<dbReference type="PANTHER" id="PTHR23421">
    <property type="entry name" value="BETA-GALACTOSIDASE RELATED"/>
    <property type="match status" value="1"/>
</dbReference>
<evidence type="ECO:0000256" key="11">
    <source>
        <dbReference type="ARBA" id="ARBA00023326"/>
    </source>
</evidence>
<dbReference type="Proteomes" id="UP000465220">
    <property type="component" value="Unassembled WGS sequence"/>
</dbReference>
<accession>A0ABQ1AMD3</accession>
<evidence type="ECO:0000256" key="5">
    <source>
        <dbReference type="ARBA" id="ARBA00022729"/>
    </source>
</evidence>
<evidence type="ECO:0000256" key="12">
    <source>
        <dbReference type="RuleBase" id="RU000675"/>
    </source>
</evidence>
<dbReference type="SMART" id="SM01029">
    <property type="entry name" value="BetaGal_dom2"/>
    <property type="match status" value="1"/>
</dbReference>
<evidence type="ECO:0000256" key="10">
    <source>
        <dbReference type="ARBA" id="ARBA00023295"/>
    </source>
</evidence>
<keyword evidence="17" id="KW-1185">Reference proteome</keyword>
<evidence type="ECO:0000259" key="15">
    <source>
        <dbReference type="SMART" id="SM01029"/>
    </source>
</evidence>
<dbReference type="Gene3D" id="2.60.390.10">
    <property type="entry name" value="Beta-galactosidase, domain 3"/>
    <property type="match status" value="1"/>
</dbReference>
<dbReference type="EC" id="3.2.1.23" evidence="4 12"/>
<dbReference type="InterPro" id="IPR018954">
    <property type="entry name" value="Betagal_dom2"/>
</dbReference>
<keyword evidence="10 12" id="KW-0326">Glycosidase</keyword>
<feature type="chain" id="PRO_5047006439" description="Beta-galactosidase" evidence="14">
    <location>
        <begin position="20"/>
        <end position="1019"/>
    </location>
</feature>
<evidence type="ECO:0000256" key="14">
    <source>
        <dbReference type="SAM" id="SignalP"/>
    </source>
</evidence>
<comment type="function">
    <text evidence="2">Cleaves beta-linked terminal galactosyl residues from gangliosides, glycoproteins, and glycosaminoglycans.</text>
</comment>
<dbReference type="InterPro" id="IPR025300">
    <property type="entry name" value="BetaGal_jelly_roll_dom"/>
</dbReference>
<dbReference type="Gene3D" id="2.102.20.10">
    <property type="entry name" value="Beta-galactosidase, domain 2"/>
    <property type="match status" value="1"/>
</dbReference>
<dbReference type="Gene3D" id="2.60.120.260">
    <property type="entry name" value="Galactose-binding domain-like"/>
    <property type="match status" value="2"/>
</dbReference>
<keyword evidence="7" id="KW-1015">Disulfide bond</keyword>
<protein>
    <recommendedName>
        <fullName evidence="4 12">Beta-galactosidase</fullName>
        <ecNumber evidence="4 12">3.2.1.23</ecNumber>
    </recommendedName>
</protein>
<evidence type="ECO:0000256" key="13">
    <source>
        <dbReference type="RuleBase" id="RU003679"/>
    </source>
</evidence>
<keyword evidence="6 12" id="KW-0378">Hydrolase</keyword>
<dbReference type="SUPFAM" id="SSF51445">
    <property type="entry name" value="(Trans)glycosidases"/>
    <property type="match status" value="1"/>
</dbReference>
<evidence type="ECO:0000313" key="16">
    <source>
        <dbReference type="EMBL" id="GFF84566.1"/>
    </source>
</evidence>
<evidence type="ECO:0000256" key="3">
    <source>
        <dbReference type="ARBA" id="ARBA00009809"/>
    </source>
</evidence>
<evidence type="ECO:0000313" key="17">
    <source>
        <dbReference type="Proteomes" id="UP000465220"/>
    </source>
</evidence>
<evidence type="ECO:0000256" key="7">
    <source>
        <dbReference type="ARBA" id="ARBA00023157"/>
    </source>
</evidence>
<dbReference type="Pfam" id="PF01301">
    <property type="entry name" value="Glyco_hydro_35"/>
    <property type="match status" value="1"/>
</dbReference>
<keyword evidence="9" id="KW-0119">Carbohydrate metabolism</keyword>
<evidence type="ECO:0000256" key="1">
    <source>
        <dbReference type="ARBA" id="ARBA00001412"/>
    </source>
</evidence>
<dbReference type="PRINTS" id="PR00742">
    <property type="entry name" value="GLHYDRLASE35"/>
</dbReference>
<dbReference type="InterPro" id="IPR031330">
    <property type="entry name" value="Gly_Hdrlase_35_cat"/>
</dbReference>
<dbReference type="InterPro" id="IPR037110">
    <property type="entry name" value="Betagal_dom2_sf"/>
</dbReference>
<organism evidence="16 17">
    <name type="scientific">Aspergillus lentulus</name>
    <dbReference type="NCBI Taxonomy" id="293939"/>
    <lineage>
        <taxon>Eukaryota</taxon>
        <taxon>Fungi</taxon>
        <taxon>Dikarya</taxon>
        <taxon>Ascomycota</taxon>
        <taxon>Pezizomycotina</taxon>
        <taxon>Eurotiomycetes</taxon>
        <taxon>Eurotiomycetidae</taxon>
        <taxon>Eurotiales</taxon>
        <taxon>Aspergillaceae</taxon>
        <taxon>Aspergillus</taxon>
        <taxon>Aspergillus subgen. Fumigati</taxon>
    </lineage>
</organism>
<dbReference type="Pfam" id="PF13364">
    <property type="entry name" value="BetaGal_ABD2"/>
    <property type="match status" value="2"/>
</dbReference>
<dbReference type="SUPFAM" id="SSF117100">
    <property type="entry name" value="Beta-galactosidase LacA, domain 3"/>
    <property type="match status" value="1"/>
</dbReference>
<dbReference type="InterPro" id="IPR001944">
    <property type="entry name" value="Glycoside_Hdrlase_35"/>
</dbReference>
<evidence type="ECO:0000256" key="2">
    <source>
        <dbReference type="ARBA" id="ARBA00002691"/>
    </source>
</evidence>
<proteinExistence type="inferred from homology"/>
<dbReference type="InterPro" id="IPR008979">
    <property type="entry name" value="Galactose-bd-like_sf"/>
</dbReference>
<keyword evidence="11" id="KW-0624">Polysaccharide degradation</keyword>
<dbReference type="InterPro" id="IPR017853">
    <property type="entry name" value="GH"/>
</dbReference>
<evidence type="ECO:0000256" key="6">
    <source>
        <dbReference type="ARBA" id="ARBA00022801"/>
    </source>
</evidence>
<dbReference type="SUPFAM" id="SSF51011">
    <property type="entry name" value="Glycosyl hydrolase domain"/>
    <property type="match status" value="1"/>
</dbReference>
<reference evidence="16 17" key="1">
    <citation type="submission" date="2020-01" db="EMBL/GenBank/DDBJ databases">
        <title>Draft genome sequence of Aspergillus lentulus IFM 60648.</title>
        <authorList>
            <person name="Takahashi H."/>
            <person name="Yaguchi T."/>
        </authorList>
    </citation>
    <scope>NUCLEOTIDE SEQUENCE [LARGE SCALE GENOMIC DNA]</scope>
    <source>
        <strain evidence="16 17">IFM 60648</strain>
    </source>
</reference>
<comment type="similarity">
    <text evidence="3 13">Belongs to the glycosyl hydrolase 35 family.</text>
</comment>
<keyword evidence="8" id="KW-0325">Glycoprotein</keyword>
<feature type="domain" description="Beta-galactosidase" evidence="15">
    <location>
        <begin position="398"/>
        <end position="579"/>
    </location>
</feature>
<evidence type="ECO:0000256" key="9">
    <source>
        <dbReference type="ARBA" id="ARBA00023277"/>
    </source>
</evidence>
<dbReference type="InterPro" id="IPR036833">
    <property type="entry name" value="BetaGal_dom3_sf"/>
</dbReference>
<dbReference type="Pfam" id="PF13363">
    <property type="entry name" value="BetaGal_dom3"/>
    <property type="match status" value="1"/>
</dbReference>
<comment type="catalytic activity">
    <reaction evidence="1 12">
        <text>Hydrolysis of terminal non-reducing beta-D-galactose residues in beta-D-galactosides.</text>
        <dbReference type="EC" id="3.2.1.23"/>
    </reaction>
</comment>
<dbReference type="PROSITE" id="PS01182">
    <property type="entry name" value="GLYCOSYL_HYDROL_F35"/>
    <property type="match status" value="1"/>
</dbReference>
<dbReference type="EMBL" id="BLKI01000045">
    <property type="protein sequence ID" value="GFF84566.1"/>
    <property type="molecule type" value="Genomic_DNA"/>
</dbReference>
<keyword evidence="5 14" id="KW-0732">Signal</keyword>
<feature type="signal peptide" evidence="14">
    <location>
        <begin position="1"/>
        <end position="19"/>
    </location>
</feature>
<dbReference type="Gene3D" id="3.20.20.80">
    <property type="entry name" value="Glycosidases"/>
    <property type="match status" value="1"/>
</dbReference>
<evidence type="ECO:0000256" key="4">
    <source>
        <dbReference type="ARBA" id="ARBA00012756"/>
    </source>
</evidence>